<reference evidence="1" key="1">
    <citation type="journal article" date="2005" name="PLoS Biol.">
        <title>The genomes of Oryza sativa: a history of duplications.</title>
        <authorList>
            <person name="Yu J."/>
            <person name="Wang J."/>
            <person name="Lin W."/>
            <person name="Li S."/>
            <person name="Li H."/>
            <person name="Zhou J."/>
            <person name="Ni P."/>
            <person name="Dong W."/>
            <person name="Hu S."/>
            <person name="Zeng C."/>
            <person name="Zhang J."/>
            <person name="Zhang Y."/>
            <person name="Li R."/>
            <person name="Xu Z."/>
            <person name="Li S."/>
            <person name="Li X."/>
            <person name="Zheng H."/>
            <person name="Cong L."/>
            <person name="Lin L."/>
            <person name="Yin J."/>
            <person name="Geng J."/>
            <person name="Li G."/>
            <person name="Shi J."/>
            <person name="Liu J."/>
            <person name="Lv H."/>
            <person name="Li J."/>
            <person name="Wang J."/>
            <person name="Deng Y."/>
            <person name="Ran L."/>
            <person name="Shi X."/>
            <person name="Wang X."/>
            <person name="Wu Q."/>
            <person name="Li C."/>
            <person name="Ren X."/>
            <person name="Wang J."/>
            <person name="Wang X."/>
            <person name="Li D."/>
            <person name="Liu D."/>
            <person name="Zhang X."/>
            <person name="Ji Z."/>
            <person name="Zhao W."/>
            <person name="Sun Y."/>
            <person name="Zhang Z."/>
            <person name="Bao J."/>
            <person name="Han Y."/>
            <person name="Dong L."/>
            <person name="Ji J."/>
            <person name="Chen P."/>
            <person name="Wu S."/>
            <person name="Liu J."/>
            <person name="Xiao Y."/>
            <person name="Bu D."/>
            <person name="Tan J."/>
            <person name="Yang L."/>
            <person name="Ye C."/>
            <person name="Zhang J."/>
            <person name="Xu J."/>
            <person name="Zhou Y."/>
            <person name="Yu Y."/>
            <person name="Zhang B."/>
            <person name="Zhuang S."/>
            <person name="Wei H."/>
            <person name="Liu B."/>
            <person name="Lei M."/>
            <person name="Yu H."/>
            <person name="Li Y."/>
            <person name="Xu H."/>
            <person name="Wei S."/>
            <person name="He X."/>
            <person name="Fang L."/>
            <person name="Zhang Z."/>
            <person name="Zhang Y."/>
            <person name="Huang X."/>
            <person name="Su Z."/>
            <person name="Tong W."/>
            <person name="Li J."/>
            <person name="Tong Z."/>
            <person name="Li S."/>
            <person name="Ye J."/>
            <person name="Wang L."/>
            <person name="Fang L."/>
            <person name="Lei T."/>
            <person name="Chen C."/>
            <person name="Chen H."/>
            <person name="Xu Z."/>
            <person name="Li H."/>
            <person name="Huang H."/>
            <person name="Zhang F."/>
            <person name="Xu H."/>
            <person name="Li N."/>
            <person name="Zhao C."/>
            <person name="Li S."/>
            <person name="Dong L."/>
            <person name="Huang Y."/>
            <person name="Li L."/>
            <person name="Xi Y."/>
            <person name="Qi Q."/>
            <person name="Li W."/>
            <person name="Zhang B."/>
            <person name="Hu W."/>
            <person name="Zhang Y."/>
            <person name="Tian X."/>
            <person name="Jiao Y."/>
            <person name="Liang X."/>
            <person name="Jin J."/>
            <person name="Gao L."/>
            <person name="Zheng W."/>
            <person name="Hao B."/>
            <person name="Liu S."/>
            <person name="Wang W."/>
            <person name="Yuan L."/>
            <person name="Cao M."/>
            <person name="McDermott J."/>
            <person name="Samudrala R."/>
            <person name="Wang J."/>
            <person name="Wong G.K."/>
            <person name="Yang H."/>
        </authorList>
    </citation>
    <scope>NUCLEOTIDE SEQUENCE [LARGE SCALE GENOMIC DNA]</scope>
</reference>
<dbReference type="EMBL" id="CM000149">
    <property type="protein sequence ID" value="EEE53331.1"/>
    <property type="molecule type" value="Genomic_DNA"/>
</dbReference>
<gene>
    <name evidence="1" type="ORF">OsJ_36339</name>
</gene>
<evidence type="ECO:0000313" key="1">
    <source>
        <dbReference type="EMBL" id="EEE53331.1"/>
    </source>
</evidence>
<accession>B9GDH4</accession>
<proteinExistence type="predicted"/>
<name>B9GDH4_ORYSJ</name>
<dbReference type="Proteomes" id="UP000007752">
    <property type="component" value="Chromosome 12"/>
</dbReference>
<protein>
    <submittedName>
        <fullName evidence="1">Uncharacterized protein</fullName>
    </submittedName>
</protein>
<sequence length="140" mass="15257">MDANSISHLNFRACSSTTIIRATQPHHSGSPALHILASWSAAVEVRSTTNCLSCSCTGAMMAPIYATGLSGYLLWHNGWQDEVAAAHGQRLLGYFAAAHSGSLCHPYRLNMNPWPGELAFSDRTKLECKVELDFVRDAVH</sequence>
<reference evidence="1" key="2">
    <citation type="submission" date="2008-12" db="EMBL/GenBank/DDBJ databases">
        <title>Improved gene annotation of the rice (Oryza sativa) genomes.</title>
        <authorList>
            <person name="Wang J."/>
            <person name="Li R."/>
            <person name="Fan W."/>
            <person name="Huang Q."/>
            <person name="Zhang J."/>
            <person name="Zhou Y."/>
            <person name="Hu Y."/>
            <person name="Zi S."/>
            <person name="Li J."/>
            <person name="Ni P."/>
            <person name="Zheng H."/>
            <person name="Zhang Y."/>
            <person name="Zhao M."/>
            <person name="Hao Q."/>
            <person name="McDermott J."/>
            <person name="Samudrala R."/>
            <person name="Kristiansen K."/>
            <person name="Wong G.K.-S."/>
        </authorList>
    </citation>
    <scope>NUCLEOTIDE SEQUENCE</scope>
</reference>
<dbReference type="AlphaFoldDB" id="B9GDH4"/>
<organism evidence="1">
    <name type="scientific">Oryza sativa subsp. japonica</name>
    <name type="common">Rice</name>
    <dbReference type="NCBI Taxonomy" id="39947"/>
    <lineage>
        <taxon>Eukaryota</taxon>
        <taxon>Viridiplantae</taxon>
        <taxon>Streptophyta</taxon>
        <taxon>Embryophyta</taxon>
        <taxon>Tracheophyta</taxon>
        <taxon>Spermatophyta</taxon>
        <taxon>Magnoliopsida</taxon>
        <taxon>Liliopsida</taxon>
        <taxon>Poales</taxon>
        <taxon>Poaceae</taxon>
        <taxon>BOP clade</taxon>
        <taxon>Oryzoideae</taxon>
        <taxon>Oryzeae</taxon>
        <taxon>Oryzinae</taxon>
        <taxon>Oryza</taxon>
        <taxon>Oryza sativa</taxon>
    </lineage>
</organism>